<sequence>MHGVVSRWYAALLYMLAWLLLGLATAALLAAGGAGWGASLLFAVPLAIVYANATAFSAYYVCRAYPIGHKHPAAIVGGVGATAACAAGLWCAIGSAWAALLRTFMPEGELFELDAARLATMFALGVILYGLAAAVNYLLIEAERVRQLETRELQTRLMAQDAELRMLRTQVDPHFLFNSLNSISALTSIDPGAARAMTLRLAGFFRLSLGLHAERKVLLSRELELVRDFVAIEQVRFGERLRFEAGAAPDALSCLVPPMLLQPLVENAVKHGIGQMIEPGRIHLSALRAGSLLRIVVENDVDPDTVGVKGPGEGAGGVGLENVRRRLAAAYGIEASVHWTREDDRFRVELALPAEAFDTVEES</sequence>
<dbReference type="Proteomes" id="UP001596086">
    <property type="component" value="Unassembled WGS sequence"/>
</dbReference>
<feature type="transmembrane region" description="Helical" evidence="1">
    <location>
        <begin position="36"/>
        <end position="61"/>
    </location>
</feature>
<name>A0ABW0RS13_9BURK</name>
<evidence type="ECO:0000313" key="3">
    <source>
        <dbReference type="EMBL" id="MFC5547639.1"/>
    </source>
</evidence>
<keyword evidence="1" id="KW-0472">Membrane</keyword>
<keyword evidence="1" id="KW-1133">Transmembrane helix</keyword>
<keyword evidence="3" id="KW-0418">Kinase</keyword>
<dbReference type="SUPFAM" id="SSF55874">
    <property type="entry name" value="ATPase domain of HSP90 chaperone/DNA topoisomerase II/histidine kinase"/>
    <property type="match status" value="1"/>
</dbReference>
<keyword evidence="1" id="KW-0812">Transmembrane</keyword>
<dbReference type="Gene3D" id="3.30.565.10">
    <property type="entry name" value="Histidine kinase-like ATPase, C-terminal domain"/>
    <property type="match status" value="1"/>
</dbReference>
<dbReference type="Pfam" id="PF06580">
    <property type="entry name" value="His_kinase"/>
    <property type="match status" value="1"/>
</dbReference>
<dbReference type="InterPro" id="IPR050640">
    <property type="entry name" value="Bact_2-comp_sensor_kinase"/>
</dbReference>
<organism evidence="3 4">
    <name type="scientific">Massilia aerilata</name>
    <dbReference type="NCBI Taxonomy" id="453817"/>
    <lineage>
        <taxon>Bacteria</taxon>
        <taxon>Pseudomonadati</taxon>
        <taxon>Pseudomonadota</taxon>
        <taxon>Betaproteobacteria</taxon>
        <taxon>Burkholderiales</taxon>
        <taxon>Oxalobacteraceae</taxon>
        <taxon>Telluria group</taxon>
        <taxon>Massilia</taxon>
    </lineage>
</organism>
<dbReference type="EMBL" id="JBHSMZ010000001">
    <property type="protein sequence ID" value="MFC5547639.1"/>
    <property type="molecule type" value="Genomic_DNA"/>
</dbReference>
<reference evidence="4" key="1">
    <citation type="journal article" date="2019" name="Int. J. Syst. Evol. Microbiol.">
        <title>The Global Catalogue of Microorganisms (GCM) 10K type strain sequencing project: providing services to taxonomists for standard genome sequencing and annotation.</title>
        <authorList>
            <consortium name="The Broad Institute Genomics Platform"/>
            <consortium name="The Broad Institute Genome Sequencing Center for Infectious Disease"/>
            <person name="Wu L."/>
            <person name="Ma J."/>
        </authorList>
    </citation>
    <scope>NUCLEOTIDE SEQUENCE [LARGE SCALE GENOMIC DNA]</scope>
    <source>
        <strain evidence="4">CGMCC 4.5798</strain>
    </source>
</reference>
<feature type="transmembrane region" description="Helical" evidence="1">
    <location>
        <begin position="73"/>
        <end position="98"/>
    </location>
</feature>
<accession>A0ABW0RS13</accession>
<dbReference type="InterPro" id="IPR010559">
    <property type="entry name" value="Sig_transdc_His_kin_internal"/>
</dbReference>
<keyword evidence="4" id="KW-1185">Reference proteome</keyword>
<dbReference type="PANTHER" id="PTHR34220">
    <property type="entry name" value="SENSOR HISTIDINE KINASE YPDA"/>
    <property type="match status" value="1"/>
</dbReference>
<dbReference type="RefSeq" id="WP_379767290.1">
    <property type="nucleotide sequence ID" value="NZ_JBHSMZ010000001.1"/>
</dbReference>
<dbReference type="InterPro" id="IPR036890">
    <property type="entry name" value="HATPase_C_sf"/>
</dbReference>
<evidence type="ECO:0000313" key="4">
    <source>
        <dbReference type="Proteomes" id="UP001596086"/>
    </source>
</evidence>
<comment type="caution">
    <text evidence="3">The sequence shown here is derived from an EMBL/GenBank/DDBJ whole genome shotgun (WGS) entry which is preliminary data.</text>
</comment>
<evidence type="ECO:0000256" key="1">
    <source>
        <dbReference type="SAM" id="Phobius"/>
    </source>
</evidence>
<proteinExistence type="predicted"/>
<dbReference type="PANTHER" id="PTHR34220:SF7">
    <property type="entry name" value="SENSOR HISTIDINE KINASE YPDA"/>
    <property type="match status" value="1"/>
</dbReference>
<dbReference type="EC" id="2.7.13.3" evidence="3"/>
<gene>
    <name evidence="3" type="ORF">ACFPO9_03820</name>
</gene>
<keyword evidence="3" id="KW-0808">Transferase</keyword>
<feature type="transmembrane region" description="Helical" evidence="1">
    <location>
        <begin position="118"/>
        <end position="139"/>
    </location>
</feature>
<feature type="domain" description="Signal transduction histidine kinase internal region" evidence="2">
    <location>
        <begin position="162"/>
        <end position="241"/>
    </location>
</feature>
<evidence type="ECO:0000259" key="2">
    <source>
        <dbReference type="Pfam" id="PF06580"/>
    </source>
</evidence>
<dbReference type="GO" id="GO:0004673">
    <property type="term" value="F:protein histidine kinase activity"/>
    <property type="evidence" value="ECO:0007669"/>
    <property type="project" value="UniProtKB-EC"/>
</dbReference>
<protein>
    <submittedName>
        <fullName evidence="3">Sensor histidine kinase</fullName>
        <ecNumber evidence="3">2.7.13.3</ecNumber>
    </submittedName>
</protein>